<keyword evidence="3" id="KW-0106">Calcium</keyword>
<dbReference type="Pfam" id="PF03160">
    <property type="entry name" value="Calx-beta"/>
    <property type="match status" value="1"/>
</dbReference>
<dbReference type="NCBIfam" id="NF033682">
    <property type="entry name" value="retention_LapA"/>
    <property type="match status" value="1"/>
</dbReference>
<dbReference type="AlphaFoldDB" id="A0A1I2PQR0"/>
<dbReference type="InterPro" id="IPR047777">
    <property type="entry name" value="LapA-like_RM"/>
</dbReference>
<evidence type="ECO:0000256" key="1">
    <source>
        <dbReference type="ARBA" id="ARBA00022729"/>
    </source>
</evidence>
<dbReference type="InterPro" id="IPR003644">
    <property type="entry name" value="Calx_beta"/>
</dbReference>
<proteinExistence type="predicted"/>
<dbReference type="Gene3D" id="2.60.40.2030">
    <property type="match status" value="2"/>
</dbReference>
<evidence type="ECO:0000256" key="3">
    <source>
        <dbReference type="ARBA" id="ARBA00022837"/>
    </source>
</evidence>
<evidence type="ECO:0000259" key="5">
    <source>
        <dbReference type="Pfam" id="PF20579"/>
    </source>
</evidence>
<protein>
    <submittedName>
        <fullName evidence="6">Calx-beta domain-containing protein</fullName>
    </submittedName>
</protein>
<dbReference type="InterPro" id="IPR038081">
    <property type="entry name" value="CalX-like_sf"/>
</dbReference>
<dbReference type="OrthoDB" id="220114at2"/>
<evidence type="ECO:0000313" key="6">
    <source>
        <dbReference type="EMBL" id="SFG17950.1"/>
    </source>
</evidence>
<evidence type="ECO:0000256" key="2">
    <source>
        <dbReference type="ARBA" id="ARBA00022737"/>
    </source>
</evidence>
<dbReference type="STRING" id="1045558.SAMN05216175_1041"/>
<feature type="non-terminal residue" evidence="6">
    <location>
        <position position="403"/>
    </location>
</feature>
<feature type="domain" description="Calx-beta" evidence="4">
    <location>
        <begin position="309"/>
        <end position="389"/>
    </location>
</feature>
<dbReference type="GO" id="GO:0016020">
    <property type="term" value="C:membrane"/>
    <property type="evidence" value="ECO:0007669"/>
    <property type="project" value="InterPro"/>
</dbReference>
<gene>
    <name evidence="6" type="ORF">SAMN05216175_1041</name>
</gene>
<organism evidence="6 7">
    <name type="scientific">Neptunomonas qingdaonensis</name>
    <dbReference type="NCBI Taxonomy" id="1045558"/>
    <lineage>
        <taxon>Bacteria</taxon>
        <taxon>Pseudomonadati</taxon>
        <taxon>Pseudomonadota</taxon>
        <taxon>Gammaproteobacteria</taxon>
        <taxon>Oceanospirillales</taxon>
        <taxon>Oceanospirillaceae</taxon>
        <taxon>Neptunomonas</taxon>
    </lineage>
</organism>
<dbReference type="EMBL" id="FOOU01000004">
    <property type="protein sequence ID" value="SFG17950.1"/>
    <property type="molecule type" value="Genomic_DNA"/>
</dbReference>
<keyword evidence="7" id="KW-1185">Reference proteome</keyword>
<dbReference type="RefSeq" id="WP_143083743.1">
    <property type="nucleotide sequence ID" value="NZ_FOOU01000004.1"/>
</dbReference>
<dbReference type="SUPFAM" id="SSF141072">
    <property type="entry name" value="CalX-like"/>
    <property type="match status" value="2"/>
</dbReference>
<feature type="domain" description="LapA adhesin" evidence="5">
    <location>
        <begin position="174"/>
        <end position="286"/>
    </location>
</feature>
<evidence type="ECO:0000313" key="7">
    <source>
        <dbReference type="Proteomes" id="UP000198623"/>
    </source>
</evidence>
<dbReference type="InterPro" id="IPR046779">
    <property type="entry name" value="LapA_adhesin_dom"/>
</dbReference>
<keyword evidence="2" id="KW-0677">Repeat</keyword>
<accession>A0A1I2PQR0</accession>
<name>A0A1I2PQR0_9GAMM</name>
<reference evidence="7" key="1">
    <citation type="submission" date="2016-10" db="EMBL/GenBank/DDBJ databases">
        <authorList>
            <person name="Varghese N."/>
            <person name="Submissions S."/>
        </authorList>
    </citation>
    <scope>NUCLEOTIDE SEQUENCE [LARGE SCALE GENOMIC DNA]</scope>
    <source>
        <strain evidence="7">CGMCC 1.10971</strain>
    </source>
</reference>
<sequence length="403" mass="41408">MATVVGSVSFIVGQAYAIKADGTQRILMLGDEVYADEVIRTAADSQVEISMTNGESIALEGGQSWLVSAETYTSAEDYPVDEAVLSDDVASVEAIQQAILEGQDPTLIAEEAAAGNTGDAGPGGNEGSTFELIERTAAEGDPEAGYETIGLAQTQPEIIRETGLFNRAAADTVDTAVVSMTGPGSVVEGETTTDYTVSISQAPTEDLLVTFNYTATDADGSDYTAVNSVTILAGETTATFTIDTLDDALAEGDESFTVSIGSVGTGGLEDVRISPAENAVTTTIVDEPTAGPEDTALISITGAQTIIEGETSGNYTVSVDQLAADVTRPITVELIYSGTAEDGTDFTGVAQVIIPAGSNSVDFSIDTLDDVLAEGSEDFTITLGTITDSNFENIAADASANSV</sequence>
<evidence type="ECO:0000259" key="4">
    <source>
        <dbReference type="Pfam" id="PF03160"/>
    </source>
</evidence>
<dbReference type="Proteomes" id="UP000198623">
    <property type="component" value="Unassembled WGS sequence"/>
</dbReference>
<keyword evidence="1" id="KW-0732">Signal</keyword>
<dbReference type="GO" id="GO:0007154">
    <property type="term" value="P:cell communication"/>
    <property type="evidence" value="ECO:0007669"/>
    <property type="project" value="InterPro"/>
</dbReference>
<dbReference type="Pfam" id="PF20579">
    <property type="entry name" value="LapA"/>
    <property type="match status" value="1"/>
</dbReference>